<keyword evidence="4" id="KW-0378">Hydrolase</keyword>
<dbReference type="Pfam" id="PF00271">
    <property type="entry name" value="Helicase_C"/>
    <property type="match status" value="1"/>
</dbReference>
<dbReference type="OrthoDB" id="10253254at2759"/>
<protein>
    <recommendedName>
        <fullName evidence="2">RNA helicase</fullName>
        <ecNumber evidence="2">3.6.4.13</ecNumber>
    </recommendedName>
</protein>
<dbReference type="FunFam" id="3.40.50.300:FF:000145">
    <property type="entry name" value="probable ATP-dependent RNA helicase DHX40"/>
    <property type="match status" value="1"/>
</dbReference>
<evidence type="ECO:0000256" key="5">
    <source>
        <dbReference type="ARBA" id="ARBA00022806"/>
    </source>
</evidence>
<evidence type="ECO:0000256" key="7">
    <source>
        <dbReference type="ARBA" id="ARBA00047984"/>
    </source>
</evidence>
<dbReference type="InterPro" id="IPR048333">
    <property type="entry name" value="HA2_WH"/>
</dbReference>
<dbReference type="SUPFAM" id="SSF52540">
    <property type="entry name" value="P-loop containing nucleoside triphosphate hydrolases"/>
    <property type="match status" value="1"/>
</dbReference>
<dbReference type="InterPro" id="IPR002464">
    <property type="entry name" value="DNA/RNA_helicase_DEAH_CS"/>
</dbReference>
<dbReference type="InterPro" id="IPR011709">
    <property type="entry name" value="DEAD-box_helicase_OB_fold"/>
</dbReference>
<dbReference type="InterPro" id="IPR007502">
    <property type="entry name" value="Helicase-assoc_dom"/>
</dbReference>
<evidence type="ECO:0000259" key="9">
    <source>
        <dbReference type="PROSITE" id="PS51194"/>
    </source>
</evidence>
<dbReference type="SMART" id="SM00847">
    <property type="entry name" value="HA2"/>
    <property type="match status" value="1"/>
</dbReference>
<dbReference type="InterPro" id="IPR014001">
    <property type="entry name" value="Helicase_ATP-bd"/>
</dbReference>
<dbReference type="SMART" id="SM00487">
    <property type="entry name" value="DEXDc"/>
    <property type="match status" value="1"/>
</dbReference>
<evidence type="ECO:0000259" key="8">
    <source>
        <dbReference type="PROSITE" id="PS51192"/>
    </source>
</evidence>
<keyword evidence="5 10" id="KW-0347">Helicase</keyword>
<dbReference type="Pfam" id="PF00270">
    <property type="entry name" value="DEAD"/>
    <property type="match status" value="1"/>
</dbReference>
<dbReference type="EC" id="3.6.4.13" evidence="2"/>
<dbReference type="GO" id="GO:0003723">
    <property type="term" value="F:RNA binding"/>
    <property type="evidence" value="ECO:0007669"/>
    <property type="project" value="TreeGrafter"/>
</dbReference>
<dbReference type="PANTHER" id="PTHR18934">
    <property type="entry name" value="ATP-DEPENDENT RNA HELICASE"/>
    <property type="match status" value="1"/>
</dbReference>
<evidence type="ECO:0000256" key="4">
    <source>
        <dbReference type="ARBA" id="ARBA00022801"/>
    </source>
</evidence>
<dbReference type="EMBL" id="KZ988373">
    <property type="protein sequence ID" value="RKP12336.1"/>
    <property type="molecule type" value="Genomic_DNA"/>
</dbReference>
<dbReference type="AlphaFoldDB" id="A0A4P9Y0L7"/>
<comment type="catalytic activity">
    <reaction evidence="7">
        <text>ATP + H2O = ADP + phosphate + H(+)</text>
        <dbReference type="Rhea" id="RHEA:13065"/>
        <dbReference type="ChEBI" id="CHEBI:15377"/>
        <dbReference type="ChEBI" id="CHEBI:15378"/>
        <dbReference type="ChEBI" id="CHEBI:30616"/>
        <dbReference type="ChEBI" id="CHEBI:43474"/>
        <dbReference type="ChEBI" id="CHEBI:456216"/>
        <dbReference type="EC" id="3.6.4.13"/>
    </reaction>
</comment>
<dbReference type="Gene3D" id="3.40.50.300">
    <property type="entry name" value="P-loop containing nucleotide triphosphate hydrolases"/>
    <property type="match status" value="2"/>
</dbReference>
<dbReference type="GO" id="GO:0005524">
    <property type="term" value="F:ATP binding"/>
    <property type="evidence" value="ECO:0007669"/>
    <property type="project" value="UniProtKB-KW"/>
</dbReference>
<proteinExistence type="inferred from homology"/>
<feature type="domain" description="Helicase C-terminal" evidence="9">
    <location>
        <begin position="259"/>
        <end position="434"/>
    </location>
</feature>
<comment type="similarity">
    <text evidence="1">Belongs to the DEAD box helicase family. DEAH subfamily.</text>
</comment>
<keyword evidence="3" id="KW-0547">Nucleotide-binding</keyword>
<dbReference type="Proteomes" id="UP000267251">
    <property type="component" value="Unassembled WGS sequence"/>
</dbReference>
<keyword evidence="6" id="KW-0067">ATP-binding</keyword>
<sequence>MAFWKPGTVGPGSEVERSVTETAQDLITSYNAATASRSLEHQRTTLPAYQKRKVILHRLNHSRVLILVGHTGSGKSTQIPQYLDEAGWATGPWMIACTQPRRIAVTSVAQRVAQEMRVQVGAQVGYSIRFDRRILEGKTRIKFLTDGMLLQEAISDPLLSRYSVIMVDEAHERSVNTDLLLGLLKRILRKRPTDLRIIVSSATLQSETIKSFFADTLSDGAGNDTLETDPVSLLSLEGRSFPVEIHHLSQPTDDYMERAFQTVCDIHQKEPPGDVLIFLTGKEEVNRLVGQIKDYGSRLLHGKMQLNAFPLYAGLPLVEQMDIFSPGQAGTRRVIVSTNISEASVTVDGISYVIDCGFVKIRTYNPDMETHQLVTTPISQASATQRAGRAGRTAPGKVYRLYTKASYESLSPHMVPEIQRSDLSPIILQLKAMGVENIMDFSFLSPPPIPLVSQALETLNALGVLDDQGGLTPIGEKMVGMPLEPRLAKMILVSGDLGCSQEMLSIAAMLSVTSIFIQPPGEKTEASEAKAQWAVQEGDHLTLLNVYNAYVERGKSSGKWCYRHYLNAKSLERASIIRSQYIALAKKVSLPLVSCQGRVEPILKAIASGYFDHAAQMQGDGSFKCLRNGLTLHLHPESVLFKQSPTWVVYHEVMETTRNFMRDVTAIEPTWLTEVAPHFFKKRQIQPRPRHEEE</sequence>
<dbReference type="Pfam" id="PF07717">
    <property type="entry name" value="OB_NTP_bind"/>
    <property type="match status" value="1"/>
</dbReference>
<evidence type="ECO:0000256" key="1">
    <source>
        <dbReference type="ARBA" id="ARBA00008792"/>
    </source>
</evidence>
<evidence type="ECO:0000313" key="10">
    <source>
        <dbReference type="EMBL" id="RKP12336.1"/>
    </source>
</evidence>
<dbReference type="PANTHER" id="PTHR18934:SF136">
    <property type="entry name" value="ATP-DEPENDENT RNA HELICASE DHX35-RELATED"/>
    <property type="match status" value="1"/>
</dbReference>
<dbReference type="PROSITE" id="PS51192">
    <property type="entry name" value="HELICASE_ATP_BIND_1"/>
    <property type="match status" value="1"/>
</dbReference>
<evidence type="ECO:0000256" key="6">
    <source>
        <dbReference type="ARBA" id="ARBA00022840"/>
    </source>
</evidence>
<evidence type="ECO:0000256" key="3">
    <source>
        <dbReference type="ARBA" id="ARBA00022741"/>
    </source>
</evidence>
<dbReference type="GO" id="GO:0071013">
    <property type="term" value="C:catalytic step 2 spliceosome"/>
    <property type="evidence" value="ECO:0007669"/>
    <property type="project" value="TreeGrafter"/>
</dbReference>
<dbReference type="PROSITE" id="PS51194">
    <property type="entry name" value="HELICASE_CTER"/>
    <property type="match status" value="1"/>
</dbReference>
<evidence type="ECO:0000313" key="11">
    <source>
        <dbReference type="Proteomes" id="UP000267251"/>
    </source>
</evidence>
<dbReference type="Gene3D" id="1.20.120.1080">
    <property type="match status" value="1"/>
</dbReference>
<reference evidence="11" key="1">
    <citation type="journal article" date="2018" name="Nat. Microbiol.">
        <title>Leveraging single-cell genomics to expand the fungal tree of life.</title>
        <authorList>
            <person name="Ahrendt S.R."/>
            <person name="Quandt C.A."/>
            <person name="Ciobanu D."/>
            <person name="Clum A."/>
            <person name="Salamov A."/>
            <person name="Andreopoulos B."/>
            <person name="Cheng J.F."/>
            <person name="Woyke T."/>
            <person name="Pelin A."/>
            <person name="Henrissat B."/>
            <person name="Reynolds N.K."/>
            <person name="Benny G.L."/>
            <person name="Smith M.E."/>
            <person name="James T.Y."/>
            <person name="Grigoriev I.V."/>
        </authorList>
    </citation>
    <scope>NUCLEOTIDE SEQUENCE [LARGE SCALE GENOMIC DNA]</scope>
</reference>
<organism evidence="10 11">
    <name type="scientific">Piptocephalis cylindrospora</name>
    <dbReference type="NCBI Taxonomy" id="1907219"/>
    <lineage>
        <taxon>Eukaryota</taxon>
        <taxon>Fungi</taxon>
        <taxon>Fungi incertae sedis</taxon>
        <taxon>Zoopagomycota</taxon>
        <taxon>Zoopagomycotina</taxon>
        <taxon>Zoopagomycetes</taxon>
        <taxon>Zoopagales</taxon>
        <taxon>Piptocephalidaceae</taxon>
        <taxon>Piptocephalis</taxon>
    </lineage>
</organism>
<dbReference type="CDD" id="cd18791">
    <property type="entry name" value="SF2_C_RHA"/>
    <property type="match status" value="1"/>
</dbReference>
<dbReference type="FunFam" id="3.40.50.300:FF:000578">
    <property type="entry name" value="probable ATP-dependent RNA helicase DHX35"/>
    <property type="match status" value="1"/>
</dbReference>
<evidence type="ECO:0000256" key="2">
    <source>
        <dbReference type="ARBA" id="ARBA00012552"/>
    </source>
</evidence>
<dbReference type="Pfam" id="PF04408">
    <property type="entry name" value="WHD_HA2"/>
    <property type="match status" value="1"/>
</dbReference>
<gene>
    <name evidence="10" type="ORF">BJ684DRAFT_23075</name>
</gene>
<dbReference type="InterPro" id="IPR001650">
    <property type="entry name" value="Helicase_C-like"/>
</dbReference>
<feature type="domain" description="Helicase ATP-binding" evidence="8">
    <location>
        <begin position="56"/>
        <end position="222"/>
    </location>
</feature>
<keyword evidence="11" id="KW-1185">Reference proteome</keyword>
<dbReference type="Pfam" id="PF21010">
    <property type="entry name" value="HA2_C"/>
    <property type="match status" value="1"/>
</dbReference>
<dbReference type="GO" id="GO:0003724">
    <property type="term" value="F:RNA helicase activity"/>
    <property type="evidence" value="ECO:0007669"/>
    <property type="project" value="UniProtKB-EC"/>
</dbReference>
<dbReference type="InterPro" id="IPR011545">
    <property type="entry name" value="DEAD/DEAH_box_helicase_dom"/>
</dbReference>
<name>A0A4P9Y0L7_9FUNG</name>
<dbReference type="InterPro" id="IPR027417">
    <property type="entry name" value="P-loop_NTPase"/>
</dbReference>
<dbReference type="SMART" id="SM00490">
    <property type="entry name" value="HELICc"/>
    <property type="match status" value="1"/>
</dbReference>
<dbReference type="GO" id="GO:0016787">
    <property type="term" value="F:hydrolase activity"/>
    <property type="evidence" value="ECO:0007669"/>
    <property type="project" value="UniProtKB-KW"/>
</dbReference>
<accession>A0A4P9Y0L7</accession>
<dbReference type="PROSITE" id="PS00690">
    <property type="entry name" value="DEAH_ATP_HELICASE"/>
    <property type="match status" value="1"/>
</dbReference>